<sequence length="172" mass="18504">MRYQRVTLKLSGEAVSGAHDFGFDPDALEHIADEVLGMHASGVQVSIVIGGGNIFRGGVSSQWGIERAEADNIGMMGTVVNSLLLRGVLTSKSKGKVEVRVMTAIEINTVAEPFIRLRAIHHLEKGYIVIFAGGTGQPYVTTDYTAAQRSLETRAEAILFAKNKARGIFTAD</sequence>
<dbReference type="Pfam" id="PF00696">
    <property type="entry name" value="AA_kinase"/>
    <property type="match status" value="1"/>
</dbReference>
<dbReference type="InterPro" id="IPR036393">
    <property type="entry name" value="AceGlu_kinase-like_sf"/>
</dbReference>
<keyword evidence="4" id="KW-0808">Transferase</keyword>
<keyword evidence="5" id="KW-0547">Nucleotide-binding</keyword>
<evidence type="ECO:0000256" key="3">
    <source>
        <dbReference type="ARBA" id="ARBA00012899"/>
    </source>
</evidence>
<evidence type="ECO:0000256" key="2">
    <source>
        <dbReference type="ARBA" id="ARBA00007614"/>
    </source>
</evidence>
<reference evidence="11" key="1">
    <citation type="submission" date="2018-05" db="EMBL/GenBank/DDBJ databases">
        <authorList>
            <person name="Lanie J.A."/>
            <person name="Ng W.-L."/>
            <person name="Kazmierczak K.M."/>
            <person name="Andrzejewski T.M."/>
            <person name="Davidsen T.M."/>
            <person name="Wayne K.J."/>
            <person name="Tettelin H."/>
            <person name="Glass J.I."/>
            <person name="Rusch D."/>
            <person name="Podicherti R."/>
            <person name="Tsui H.-C.T."/>
            <person name="Winkler M.E."/>
        </authorList>
    </citation>
    <scope>NUCLEOTIDE SEQUENCE</scope>
</reference>
<gene>
    <name evidence="11" type="ORF">METZ01_LOCUS477050</name>
</gene>
<evidence type="ECO:0000313" key="11">
    <source>
        <dbReference type="EMBL" id="SVE24196.1"/>
    </source>
</evidence>
<evidence type="ECO:0000256" key="9">
    <source>
        <dbReference type="ARBA" id="ARBA00032092"/>
    </source>
</evidence>
<dbReference type="GO" id="GO:0005524">
    <property type="term" value="F:ATP binding"/>
    <property type="evidence" value="ECO:0007669"/>
    <property type="project" value="UniProtKB-KW"/>
</dbReference>
<dbReference type="PANTHER" id="PTHR42833:SF4">
    <property type="entry name" value="URIDYLATE KINASE PUMPKIN, CHLOROPLASTIC"/>
    <property type="match status" value="1"/>
</dbReference>
<feature type="domain" description="Aspartate/glutamate/uridylate kinase" evidence="10">
    <location>
        <begin position="5"/>
        <end position="172"/>
    </location>
</feature>
<dbReference type="AlphaFoldDB" id="A0A383BVC5"/>
<dbReference type="EMBL" id="UINC01203783">
    <property type="protein sequence ID" value="SVE24196.1"/>
    <property type="molecule type" value="Genomic_DNA"/>
</dbReference>
<evidence type="ECO:0000256" key="4">
    <source>
        <dbReference type="ARBA" id="ARBA00022679"/>
    </source>
</evidence>
<dbReference type="SUPFAM" id="SSF53633">
    <property type="entry name" value="Carbamate kinase-like"/>
    <property type="match status" value="1"/>
</dbReference>
<dbReference type="PANTHER" id="PTHR42833">
    <property type="entry name" value="URIDYLATE KINASE"/>
    <property type="match status" value="1"/>
</dbReference>
<dbReference type="GO" id="GO:0006225">
    <property type="term" value="P:UDP biosynthetic process"/>
    <property type="evidence" value="ECO:0007669"/>
    <property type="project" value="TreeGrafter"/>
</dbReference>
<comment type="similarity">
    <text evidence="2">Belongs to the UMP kinase family.</text>
</comment>
<dbReference type="Gene3D" id="3.40.1160.10">
    <property type="entry name" value="Acetylglutamate kinase-like"/>
    <property type="match status" value="1"/>
</dbReference>
<keyword evidence="6" id="KW-0418">Kinase</keyword>
<evidence type="ECO:0000256" key="6">
    <source>
        <dbReference type="ARBA" id="ARBA00022777"/>
    </source>
</evidence>
<evidence type="ECO:0000256" key="5">
    <source>
        <dbReference type="ARBA" id="ARBA00022741"/>
    </source>
</evidence>
<organism evidence="11">
    <name type="scientific">marine metagenome</name>
    <dbReference type="NCBI Taxonomy" id="408172"/>
    <lineage>
        <taxon>unclassified sequences</taxon>
        <taxon>metagenomes</taxon>
        <taxon>ecological metagenomes</taxon>
    </lineage>
</organism>
<proteinExistence type="inferred from homology"/>
<keyword evidence="7" id="KW-0067">ATP-binding</keyword>
<evidence type="ECO:0000259" key="10">
    <source>
        <dbReference type="Pfam" id="PF00696"/>
    </source>
</evidence>
<evidence type="ECO:0000256" key="7">
    <source>
        <dbReference type="ARBA" id="ARBA00022840"/>
    </source>
</evidence>
<evidence type="ECO:0000256" key="1">
    <source>
        <dbReference type="ARBA" id="ARBA00004791"/>
    </source>
</evidence>
<dbReference type="GO" id="GO:0033862">
    <property type="term" value="F:UMP kinase activity"/>
    <property type="evidence" value="ECO:0007669"/>
    <property type="project" value="UniProtKB-EC"/>
</dbReference>
<dbReference type="InterPro" id="IPR001048">
    <property type="entry name" value="Asp/Glu/Uridylate_kinase"/>
</dbReference>
<name>A0A383BVC5_9ZZZZ</name>
<accession>A0A383BVC5</accession>
<keyword evidence="8" id="KW-0665">Pyrimidine biosynthesis</keyword>
<feature type="non-terminal residue" evidence="11">
    <location>
        <position position="172"/>
    </location>
</feature>
<comment type="pathway">
    <text evidence="1">Pyrimidine metabolism; CTP biosynthesis via de novo pathway; UDP from UMP (UMPK route): step 1/1.</text>
</comment>
<dbReference type="EC" id="2.7.4.22" evidence="3"/>
<protein>
    <recommendedName>
        <fullName evidence="3">UMP kinase</fullName>
        <ecNumber evidence="3">2.7.4.22</ecNumber>
    </recommendedName>
    <alternativeName>
        <fullName evidence="9">Uridine monophosphate kinase</fullName>
    </alternativeName>
</protein>
<evidence type="ECO:0000256" key="8">
    <source>
        <dbReference type="ARBA" id="ARBA00022975"/>
    </source>
</evidence>